<evidence type="ECO:0000313" key="3">
    <source>
        <dbReference type="EMBL" id="KAK2164887.1"/>
    </source>
</evidence>
<sequence length="153" mass="17060">MFVDLCFVIVMAGNCLGLAQDNFLLIADSRENGIFQIDLAARSAWKIPLSLQNNPIAVTYDPLDSKIYWTDVQDKFIKRANLNGTAEEVVNSLHPAIDTVSRLVYYTDTGLDIIAVVTLDGSQHFTLVTEDMSEPRAIVLHPAKGWVYLFIVN</sequence>
<dbReference type="SMART" id="SM00135">
    <property type="entry name" value="LY"/>
    <property type="match status" value="2"/>
</dbReference>
<name>A0AAD9NC62_RIDPI</name>
<proteinExistence type="predicted"/>
<gene>
    <name evidence="3" type="ORF">NP493_1396g00013</name>
</gene>
<dbReference type="InterPro" id="IPR000033">
    <property type="entry name" value="LDLR_classB_rpt"/>
</dbReference>
<keyword evidence="4" id="KW-1185">Reference proteome</keyword>
<dbReference type="AlphaFoldDB" id="A0AAD9NC62"/>
<feature type="repeat" description="LDL-receptor class B" evidence="1">
    <location>
        <begin position="102"/>
        <end position="144"/>
    </location>
</feature>
<organism evidence="3 4">
    <name type="scientific">Ridgeia piscesae</name>
    <name type="common">Tubeworm</name>
    <dbReference type="NCBI Taxonomy" id="27915"/>
    <lineage>
        <taxon>Eukaryota</taxon>
        <taxon>Metazoa</taxon>
        <taxon>Spiralia</taxon>
        <taxon>Lophotrochozoa</taxon>
        <taxon>Annelida</taxon>
        <taxon>Polychaeta</taxon>
        <taxon>Sedentaria</taxon>
        <taxon>Canalipalpata</taxon>
        <taxon>Sabellida</taxon>
        <taxon>Siboglinidae</taxon>
        <taxon>Ridgeia</taxon>
    </lineage>
</organism>
<dbReference type="EMBL" id="JAODUO010001393">
    <property type="protein sequence ID" value="KAK2164887.1"/>
    <property type="molecule type" value="Genomic_DNA"/>
</dbReference>
<reference evidence="3" key="1">
    <citation type="journal article" date="2023" name="Mol. Biol. Evol.">
        <title>Third-Generation Sequencing Reveals the Adaptive Role of the Epigenome in Three Deep-Sea Polychaetes.</title>
        <authorList>
            <person name="Perez M."/>
            <person name="Aroh O."/>
            <person name="Sun Y."/>
            <person name="Lan Y."/>
            <person name="Juniper S.K."/>
            <person name="Young C.R."/>
            <person name="Angers B."/>
            <person name="Qian P.Y."/>
        </authorList>
    </citation>
    <scope>NUCLEOTIDE SEQUENCE</scope>
    <source>
        <strain evidence="3">R07B-5</strain>
    </source>
</reference>
<dbReference type="PANTHER" id="PTHR46513">
    <property type="entry name" value="VITELLOGENIN RECEPTOR-LIKE PROTEIN-RELATED-RELATED"/>
    <property type="match status" value="1"/>
</dbReference>
<dbReference type="Pfam" id="PF00058">
    <property type="entry name" value="Ldl_recept_b"/>
    <property type="match status" value="1"/>
</dbReference>
<dbReference type="PROSITE" id="PS51120">
    <property type="entry name" value="LDLRB"/>
    <property type="match status" value="1"/>
</dbReference>
<evidence type="ECO:0000256" key="1">
    <source>
        <dbReference type="PROSITE-ProRule" id="PRU00461"/>
    </source>
</evidence>
<dbReference type="Proteomes" id="UP001209878">
    <property type="component" value="Unassembled WGS sequence"/>
</dbReference>
<comment type="caution">
    <text evidence="3">The sequence shown here is derived from an EMBL/GenBank/DDBJ whole genome shotgun (WGS) entry which is preliminary data.</text>
</comment>
<accession>A0AAD9NC62</accession>
<evidence type="ECO:0000256" key="2">
    <source>
        <dbReference type="SAM" id="SignalP"/>
    </source>
</evidence>
<feature type="signal peptide" evidence="2">
    <location>
        <begin position="1"/>
        <end position="19"/>
    </location>
</feature>
<dbReference type="InterPro" id="IPR050778">
    <property type="entry name" value="Cueball_EGF_LRP_Nidogen"/>
</dbReference>
<keyword evidence="2" id="KW-0732">Signal</keyword>
<dbReference type="SUPFAM" id="SSF101898">
    <property type="entry name" value="NHL repeat"/>
    <property type="match status" value="1"/>
</dbReference>
<evidence type="ECO:0000313" key="4">
    <source>
        <dbReference type="Proteomes" id="UP001209878"/>
    </source>
</evidence>
<dbReference type="Gene3D" id="2.120.10.30">
    <property type="entry name" value="TolB, C-terminal domain"/>
    <property type="match status" value="1"/>
</dbReference>
<dbReference type="InterPro" id="IPR011042">
    <property type="entry name" value="6-blade_b-propeller_TolB-like"/>
</dbReference>
<protein>
    <submittedName>
        <fullName evidence="3">Uncharacterized protein</fullName>
    </submittedName>
</protein>
<dbReference type="PANTHER" id="PTHR46513:SF44">
    <property type="entry name" value="LDL RECEPTOR RELATED PROTEIN 4"/>
    <property type="match status" value="1"/>
</dbReference>
<feature type="chain" id="PRO_5041982059" evidence="2">
    <location>
        <begin position="20"/>
        <end position="153"/>
    </location>
</feature>